<proteinExistence type="predicted"/>
<sequence length="557" mass="58579">MASRSVEWAISPRHSRSSRRFGSRDTMGLSSRWVPAHQPAAWTTRSPTGLRTGPRYAGSVCTRGERRGGPGRVIAGRYSLEREIGRGGMGAVWLGRDEVLGRAVALKRIGLAPGGDGADLERAQREARLAARLNHPHVVAVFDLVDEDGERWLVMEHVAGTTLAELVRIRGPLDPDTAADLIGQAADALAAAHAAGVVHRDVKPSNMLVTPDERVKISDFGIARAEADASLTRTGLVTGSPAYLAPEVASGRLATPPSDVWSLGASLFHALAGRPPYDVGENLLGALYRIVHEDPPRLDDAGWLRPLLAATMTREPGDRWSMAQVRDFLQAGPDAAAHRPVPVARASHHDELGTQLLARADRGPTPPPPPPSEATVRTSAPPAAGGPPAPGPGHAAPRRRLGRLVPVLLGLAAVVLLSVGGYLLGRGGGDDAGREAGAATTSPPASATGEPSPPARPTEAGIEAFVRDYLTTAAADPSAGFAMLTPEFQEASGGLPGYAGFWGDVDSVEVERVEADPSGPSVRYRYTYTLSNGRSIRDDVKLELAFEDGRYAIAGEG</sequence>
<dbReference type="InterPro" id="IPR000719">
    <property type="entry name" value="Prot_kinase_dom"/>
</dbReference>
<keyword evidence="12" id="KW-1185">Reference proteome</keyword>
<evidence type="ECO:0000256" key="1">
    <source>
        <dbReference type="ARBA" id="ARBA00012513"/>
    </source>
</evidence>
<keyword evidence="3" id="KW-0808">Transferase</keyword>
<feature type="domain" description="Protein kinase" evidence="10">
    <location>
        <begin position="78"/>
        <end position="329"/>
    </location>
</feature>
<feature type="region of interest" description="Disordered" evidence="8">
    <location>
        <begin position="430"/>
        <end position="458"/>
    </location>
</feature>
<feature type="compositionally biased region" description="Low complexity" evidence="8">
    <location>
        <begin position="435"/>
        <end position="450"/>
    </location>
</feature>
<reference evidence="11 12" key="1">
    <citation type="submission" date="2019-10" db="EMBL/GenBank/DDBJ databases">
        <title>Nocardioides novel species isolated from the excrement of Marmot.</title>
        <authorList>
            <person name="Zhang G."/>
        </authorList>
    </citation>
    <scope>NUCLEOTIDE SEQUENCE [LARGE SCALE GENOMIC DNA]</scope>
    <source>
        <strain evidence="12">zg-579</strain>
    </source>
</reference>
<keyword evidence="9" id="KW-0812">Transmembrane</keyword>
<feature type="binding site" evidence="7">
    <location>
        <position position="107"/>
    </location>
    <ligand>
        <name>ATP</name>
        <dbReference type="ChEBI" id="CHEBI:30616"/>
    </ligand>
</feature>
<dbReference type="Gene3D" id="1.10.510.10">
    <property type="entry name" value="Transferase(Phosphotransferase) domain 1"/>
    <property type="match status" value="1"/>
</dbReference>
<dbReference type="PANTHER" id="PTHR43289">
    <property type="entry name" value="MITOGEN-ACTIVATED PROTEIN KINASE KINASE KINASE 20-RELATED"/>
    <property type="match status" value="1"/>
</dbReference>
<dbReference type="AlphaFoldDB" id="A0A6I3JFT3"/>
<gene>
    <name evidence="11" type="ORF">GGQ22_19070</name>
</gene>
<evidence type="ECO:0000256" key="4">
    <source>
        <dbReference type="ARBA" id="ARBA00022741"/>
    </source>
</evidence>
<organism evidence="11 12">
    <name type="scientific">Nocardioides marmotae</name>
    <dbReference type="NCBI Taxonomy" id="2663857"/>
    <lineage>
        <taxon>Bacteria</taxon>
        <taxon>Bacillati</taxon>
        <taxon>Actinomycetota</taxon>
        <taxon>Actinomycetes</taxon>
        <taxon>Propionibacteriales</taxon>
        <taxon>Nocardioidaceae</taxon>
        <taxon>Nocardioides</taxon>
    </lineage>
</organism>
<keyword evidence="2" id="KW-0723">Serine/threonine-protein kinase</keyword>
<feature type="region of interest" description="Disordered" evidence="8">
    <location>
        <begin position="1"/>
        <end position="26"/>
    </location>
</feature>
<dbReference type="EC" id="2.7.11.1" evidence="1"/>
<evidence type="ECO:0000259" key="10">
    <source>
        <dbReference type="PROSITE" id="PS50011"/>
    </source>
</evidence>
<evidence type="ECO:0000313" key="12">
    <source>
        <dbReference type="Proteomes" id="UP000433406"/>
    </source>
</evidence>
<evidence type="ECO:0000256" key="6">
    <source>
        <dbReference type="ARBA" id="ARBA00022840"/>
    </source>
</evidence>
<dbReference type="GO" id="GO:0005524">
    <property type="term" value="F:ATP binding"/>
    <property type="evidence" value="ECO:0007669"/>
    <property type="project" value="UniProtKB-UniRule"/>
</dbReference>
<dbReference type="GO" id="GO:0004674">
    <property type="term" value="F:protein serine/threonine kinase activity"/>
    <property type="evidence" value="ECO:0007669"/>
    <property type="project" value="UniProtKB-KW"/>
</dbReference>
<name>A0A6I3JFT3_9ACTN</name>
<dbReference type="Gene3D" id="3.30.200.20">
    <property type="entry name" value="Phosphorylase Kinase, domain 1"/>
    <property type="match status" value="1"/>
</dbReference>
<evidence type="ECO:0000256" key="3">
    <source>
        <dbReference type="ARBA" id="ARBA00022679"/>
    </source>
</evidence>
<keyword evidence="9" id="KW-1133">Transmembrane helix</keyword>
<evidence type="ECO:0000256" key="8">
    <source>
        <dbReference type="SAM" id="MobiDB-lite"/>
    </source>
</evidence>
<dbReference type="PROSITE" id="PS00108">
    <property type="entry name" value="PROTEIN_KINASE_ST"/>
    <property type="match status" value="1"/>
</dbReference>
<feature type="transmembrane region" description="Helical" evidence="9">
    <location>
        <begin position="404"/>
        <end position="424"/>
    </location>
</feature>
<dbReference type="PANTHER" id="PTHR43289:SF6">
    <property type="entry name" value="SERINE_THREONINE-PROTEIN KINASE NEKL-3"/>
    <property type="match status" value="1"/>
</dbReference>
<protein>
    <recommendedName>
        <fullName evidence="1">non-specific serine/threonine protein kinase</fullName>
        <ecNumber evidence="1">2.7.11.1</ecNumber>
    </recommendedName>
</protein>
<dbReference type="SMART" id="SM00220">
    <property type="entry name" value="S_TKc"/>
    <property type="match status" value="1"/>
</dbReference>
<dbReference type="SUPFAM" id="SSF56112">
    <property type="entry name" value="Protein kinase-like (PK-like)"/>
    <property type="match status" value="1"/>
</dbReference>
<evidence type="ECO:0000256" key="2">
    <source>
        <dbReference type="ARBA" id="ARBA00022527"/>
    </source>
</evidence>
<evidence type="ECO:0000256" key="7">
    <source>
        <dbReference type="PROSITE-ProRule" id="PRU10141"/>
    </source>
</evidence>
<dbReference type="Proteomes" id="UP000433406">
    <property type="component" value="Unassembled WGS sequence"/>
</dbReference>
<keyword evidence="9" id="KW-0472">Membrane</keyword>
<evidence type="ECO:0000256" key="5">
    <source>
        <dbReference type="ARBA" id="ARBA00022777"/>
    </source>
</evidence>
<keyword evidence="4 7" id="KW-0547">Nucleotide-binding</keyword>
<feature type="region of interest" description="Disordered" evidence="8">
    <location>
        <begin position="359"/>
        <end position="397"/>
    </location>
</feature>
<dbReference type="Pfam" id="PF00069">
    <property type="entry name" value="Pkinase"/>
    <property type="match status" value="1"/>
</dbReference>
<evidence type="ECO:0000256" key="9">
    <source>
        <dbReference type="SAM" id="Phobius"/>
    </source>
</evidence>
<dbReference type="PROSITE" id="PS00107">
    <property type="entry name" value="PROTEIN_KINASE_ATP"/>
    <property type="match status" value="1"/>
</dbReference>
<keyword evidence="6 7" id="KW-0067">ATP-binding</keyword>
<dbReference type="PROSITE" id="PS50011">
    <property type="entry name" value="PROTEIN_KINASE_DOM"/>
    <property type="match status" value="1"/>
</dbReference>
<accession>A0A6I3JFT3</accession>
<dbReference type="CDD" id="cd14014">
    <property type="entry name" value="STKc_PknB_like"/>
    <property type="match status" value="1"/>
</dbReference>
<dbReference type="InterPro" id="IPR011009">
    <property type="entry name" value="Kinase-like_dom_sf"/>
</dbReference>
<dbReference type="InterPro" id="IPR017441">
    <property type="entry name" value="Protein_kinase_ATP_BS"/>
</dbReference>
<evidence type="ECO:0000313" key="11">
    <source>
        <dbReference type="EMBL" id="MTB97176.1"/>
    </source>
</evidence>
<dbReference type="InterPro" id="IPR008271">
    <property type="entry name" value="Ser/Thr_kinase_AS"/>
</dbReference>
<dbReference type="EMBL" id="WLCI01000020">
    <property type="protein sequence ID" value="MTB97176.1"/>
    <property type="molecule type" value="Genomic_DNA"/>
</dbReference>
<comment type="caution">
    <text evidence="11">The sequence shown here is derived from an EMBL/GenBank/DDBJ whole genome shotgun (WGS) entry which is preliminary data.</text>
</comment>
<keyword evidence="5 11" id="KW-0418">Kinase</keyword>